<dbReference type="PANTHER" id="PTHR30441">
    <property type="entry name" value="DUF748 DOMAIN-CONTAINING PROTEIN"/>
    <property type="match status" value="1"/>
</dbReference>
<keyword evidence="1" id="KW-1133">Transmembrane helix</keyword>
<name>A0AAE9ZZB5_9BACT</name>
<reference evidence="2" key="1">
    <citation type="submission" date="2023-03" db="EMBL/GenBank/DDBJ databases">
        <title>Lomoglobus Profundus gen. nov., sp. nov., a novel member of the phylum Verrucomicrobia, isolated from deep-marine sediment of South China Sea.</title>
        <authorList>
            <person name="Ahmad T."/>
            <person name="Ishaq S.E."/>
            <person name="Wang F."/>
        </authorList>
    </citation>
    <scope>NUCLEOTIDE SEQUENCE</scope>
    <source>
        <strain evidence="2">LMO-M01</strain>
    </source>
</reference>
<feature type="transmembrane region" description="Helical" evidence="1">
    <location>
        <begin position="26"/>
        <end position="49"/>
    </location>
</feature>
<accession>A0AAE9ZZB5</accession>
<keyword evidence="1" id="KW-0812">Transmembrane</keyword>
<dbReference type="Pfam" id="PF05359">
    <property type="entry name" value="DUF748"/>
    <property type="match status" value="2"/>
</dbReference>
<sequence>MKTPTIKDIRAAAAARRSRRERQRRWLIGLGVGVVVVGVLAVFVLPPWVRSQVETRLGAALRRPVTVERVSLNLFTLTATLEQVAIAETDGSLFARWDRLLVNGDALAWVRGIRGFDRIELDGFEGRVGLDAEGALNFADLLERNDAEEATETGRLKLAIDALVVREAKLNFRDASRSVPFATTLGPMSFTLEGFRTEHDAEAPYEFVATTEAGESLRWKGQLSAVPLRSAGSIEISGLHLAKYAPYYADLIGFQVREGRMTVAGDYTTNLSGDAPEVRLSNAKVDVTALQLGKSGDATPVMRAERLGAEGINFDLGRRTVEVAQVSWTGGDLTATRTAAGIDWIDLLVGQGESETTAAGAEPFGAKINAIAIEGVDVRWVDQSLPLPVEVRVSPLRLTLGKVDLTRLDTAVAVGLRATFASGGEVQVSGETSLVPFKPALLVSVTDLNLATMGGYVAEATGYNLTQGRLSLEGQLGATDEALVWRGQTNLAGARLSNVDGGPLTGWENLQVTGIDLVTEPMTVEVASVRWIRPDVTVVMDAAGSTNWRAGFLATPEIAVPVAAAPTAVAPVIRVNRVELVEARIDFTDTSLAAPVKLSLEALSGELTGLSSVEVAKGRADLRGKVNGLAPVAIAGNFNPLGRPAYTDVKIDFDRIDLVPIDGYIGKYAGYALQRGRLSLDIDFKLQDRQVSSESVATLDDFTLGGKVKSPDATSLPVGLAVALLKDTKGQIVVDVPVAGSLDDPEFRFGRVVWRVITNLLTKVATSPFALLGSMVGGAQDEELDRQEFVAGAASLTDASMAKLDTLSRALRERPGLVLDLVGEADASADAAALRPEVLEKQLRTAATPEQFTVATGWRGRGRETALMNRYLEVFGVPPIDPNGVVTPPLVAEVVKPAPVPVKAVSPPGAIAEEDQTLLGWIKQVFKGSPTAADTVDAPKPVEKSPAEAVIAAPPVLAALPVAEVEARLLSRIEVSEARLLDLAQERVLVVSALLEAKGLPASRLNLGLPKLGQAQVTLTLR</sequence>
<dbReference type="AlphaFoldDB" id="A0AAE9ZZB5"/>
<dbReference type="KEGG" id="slom:PXH66_01675"/>
<evidence type="ECO:0000256" key="1">
    <source>
        <dbReference type="SAM" id="Phobius"/>
    </source>
</evidence>
<dbReference type="GO" id="GO:0090313">
    <property type="term" value="P:regulation of protein targeting to membrane"/>
    <property type="evidence" value="ECO:0007669"/>
    <property type="project" value="TreeGrafter"/>
</dbReference>
<proteinExistence type="predicted"/>
<organism evidence="2 3">
    <name type="scientific">Synoicihabitans lomoniglobus</name>
    <dbReference type="NCBI Taxonomy" id="2909285"/>
    <lineage>
        <taxon>Bacteria</taxon>
        <taxon>Pseudomonadati</taxon>
        <taxon>Verrucomicrobiota</taxon>
        <taxon>Opitutia</taxon>
        <taxon>Opitutales</taxon>
        <taxon>Opitutaceae</taxon>
        <taxon>Synoicihabitans</taxon>
    </lineage>
</organism>
<evidence type="ECO:0000313" key="3">
    <source>
        <dbReference type="Proteomes" id="UP001218638"/>
    </source>
</evidence>
<dbReference type="InterPro" id="IPR008023">
    <property type="entry name" value="DUF748"/>
</dbReference>
<dbReference type="Proteomes" id="UP001218638">
    <property type="component" value="Chromosome"/>
</dbReference>
<dbReference type="RefSeq" id="WP_330928764.1">
    <property type="nucleotide sequence ID" value="NZ_CP119075.1"/>
</dbReference>
<dbReference type="InterPro" id="IPR052894">
    <property type="entry name" value="AsmA-related"/>
</dbReference>
<dbReference type="PANTHER" id="PTHR30441:SF8">
    <property type="entry name" value="DUF748 DOMAIN-CONTAINING PROTEIN"/>
    <property type="match status" value="1"/>
</dbReference>
<gene>
    <name evidence="2" type="ORF">PXH66_01675</name>
</gene>
<evidence type="ECO:0000313" key="2">
    <source>
        <dbReference type="EMBL" id="WED65558.1"/>
    </source>
</evidence>
<protein>
    <submittedName>
        <fullName evidence="2">DUF748 domain-containing protein</fullName>
    </submittedName>
</protein>
<dbReference type="GO" id="GO:0005886">
    <property type="term" value="C:plasma membrane"/>
    <property type="evidence" value="ECO:0007669"/>
    <property type="project" value="TreeGrafter"/>
</dbReference>
<dbReference type="EMBL" id="CP119075">
    <property type="protein sequence ID" value="WED65558.1"/>
    <property type="molecule type" value="Genomic_DNA"/>
</dbReference>
<keyword evidence="3" id="KW-1185">Reference proteome</keyword>
<keyword evidence="1" id="KW-0472">Membrane</keyword>